<protein>
    <submittedName>
        <fullName evidence="2">Uncharacterized protein</fullName>
    </submittedName>
</protein>
<keyword evidence="1" id="KW-1133">Transmembrane helix</keyword>
<accession>A0A6J4TDQ3</accession>
<dbReference type="EMBL" id="CADCVU010000212">
    <property type="protein sequence ID" value="CAA9520677.1"/>
    <property type="molecule type" value="Genomic_DNA"/>
</dbReference>
<reference evidence="2" key="1">
    <citation type="submission" date="2020-02" db="EMBL/GenBank/DDBJ databases">
        <authorList>
            <person name="Meier V. D."/>
        </authorList>
    </citation>
    <scope>NUCLEOTIDE SEQUENCE</scope>
    <source>
        <strain evidence="2">AVDCRST_MAG45</strain>
    </source>
</reference>
<evidence type="ECO:0000256" key="1">
    <source>
        <dbReference type="SAM" id="Phobius"/>
    </source>
</evidence>
<organism evidence="2">
    <name type="scientific">uncultured Solirubrobacterales bacterium</name>
    <dbReference type="NCBI Taxonomy" id="768556"/>
    <lineage>
        <taxon>Bacteria</taxon>
        <taxon>Bacillati</taxon>
        <taxon>Actinomycetota</taxon>
        <taxon>Thermoleophilia</taxon>
        <taxon>Solirubrobacterales</taxon>
        <taxon>environmental samples</taxon>
    </lineage>
</organism>
<keyword evidence="1" id="KW-0472">Membrane</keyword>
<gene>
    <name evidence="2" type="ORF">AVDCRST_MAG45-2479</name>
</gene>
<name>A0A6J4TDQ3_9ACTN</name>
<sequence length="55" mass="5793">MGKARYTVLGWVVWQIGSRVAKRKVAEQRVKVASAAVVALAVAVALALARATGDE</sequence>
<keyword evidence="1" id="KW-0812">Transmembrane</keyword>
<feature type="transmembrane region" description="Helical" evidence="1">
    <location>
        <begin position="32"/>
        <end position="51"/>
    </location>
</feature>
<evidence type="ECO:0000313" key="2">
    <source>
        <dbReference type="EMBL" id="CAA9520677.1"/>
    </source>
</evidence>
<proteinExistence type="predicted"/>
<dbReference type="AlphaFoldDB" id="A0A6J4TDQ3"/>